<dbReference type="AlphaFoldDB" id="E1R812"/>
<evidence type="ECO:0008006" key="4">
    <source>
        <dbReference type="Google" id="ProtNLM"/>
    </source>
</evidence>
<protein>
    <recommendedName>
        <fullName evidence="4">Multicomponent Na+-H+ antiporter subunit A</fullName>
    </recommendedName>
</protein>
<name>E1R812_SEDSS</name>
<dbReference type="Proteomes" id="UP000002318">
    <property type="component" value="Chromosome"/>
</dbReference>
<dbReference type="HOGENOM" id="CLU_171166_2_0_12"/>
<sequence length="88" mass="9537">MKRIRQGLLLVLCTLVAIILLLSLTEESGWPHGLRDIITQRGPHDTGASNLVAAVYLGYRALDTLGETVVLLLAVSGLLFVLKNKGKE</sequence>
<keyword evidence="3" id="KW-1185">Reference proteome</keyword>
<dbReference type="STRING" id="573413.Spirs_3781"/>
<dbReference type="RefSeq" id="WP_013256326.1">
    <property type="nucleotide sequence ID" value="NC_014364.1"/>
</dbReference>
<reference evidence="2 3" key="1">
    <citation type="journal article" date="2010" name="Stand. Genomic Sci.">
        <title>Complete genome sequence of Spirochaeta smaragdinae type strain (SEBR 4228).</title>
        <authorList>
            <person name="Mavromatis K."/>
            <person name="Yasawong M."/>
            <person name="Chertkov O."/>
            <person name="Lapidus A."/>
            <person name="Lucas S."/>
            <person name="Nolan M."/>
            <person name="Del Rio T.G."/>
            <person name="Tice H."/>
            <person name="Cheng J.F."/>
            <person name="Pitluck S."/>
            <person name="Liolios K."/>
            <person name="Ivanova N."/>
            <person name="Tapia R."/>
            <person name="Han C."/>
            <person name="Bruce D."/>
            <person name="Goodwin L."/>
            <person name="Pati A."/>
            <person name="Chen A."/>
            <person name="Palaniappan K."/>
            <person name="Land M."/>
            <person name="Hauser L."/>
            <person name="Chang Y.J."/>
            <person name="Jeffries C.D."/>
            <person name="Detter J.C."/>
            <person name="Rohde M."/>
            <person name="Brambilla E."/>
            <person name="Spring S."/>
            <person name="Goker M."/>
            <person name="Sikorski J."/>
            <person name="Woyke T."/>
            <person name="Bristow J."/>
            <person name="Eisen J.A."/>
            <person name="Markowitz V."/>
            <person name="Hugenholtz P."/>
            <person name="Klenk H.P."/>
            <person name="Kyrpides N.C."/>
        </authorList>
    </citation>
    <scope>NUCLEOTIDE SEQUENCE [LARGE SCALE GENOMIC DNA]</scope>
    <source>
        <strain evidence="3">DSM 11293 / JCM 15392 / SEBR 4228</strain>
    </source>
</reference>
<dbReference type="KEGG" id="ssm:Spirs_3781"/>
<keyword evidence="1" id="KW-0472">Membrane</keyword>
<proteinExistence type="predicted"/>
<evidence type="ECO:0000256" key="1">
    <source>
        <dbReference type="SAM" id="Phobius"/>
    </source>
</evidence>
<evidence type="ECO:0000313" key="3">
    <source>
        <dbReference type="Proteomes" id="UP000002318"/>
    </source>
</evidence>
<gene>
    <name evidence="2" type="ordered locus">Spirs_3781</name>
</gene>
<dbReference type="EMBL" id="CP002116">
    <property type="protein sequence ID" value="ADK82867.1"/>
    <property type="molecule type" value="Genomic_DNA"/>
</dbReference>
<organism evidence="2 3">
    <name type="scientific">Sediminispirochaeta smaragdinae (strain DSM 11293 / JCM 15392 / SEBR 4228)</name>
    <name type="common">Spirochaeta smaragdinae</name>
    <dbReference type="NCBI Taxonomy" id="573413"/>
    <lineage>
        <taxon>Bacteria</taxon>
        <taxon>Pseudomonadati</taxon>
        <taxon>Spirochaetota</taxon>
        <taxon>Spirochaetia</taxon>
        <taxon>Spirochaetales</taxon>
        <taxon>Spirochaetaceae</taxon>
        <taxon>Sediminispirochaeta</taxon>
    </lineage>
</organism>
<keyword evidence="1" id="KW-1133">Transmembrane helix</keyword>
<evidence type="ECO:0000313" key="2">
    <source>
        <dbReference type="EMBL" id="ADK82867.1"/>
    </source>
</evidence>
<dbReference type="OrthoDB" id="9798859at2"/>
<keyword evidence="1" id="KW-0812">Transmembrane</keyword>
<feature type="transmembrane region" description="Helical" evidence="1">
    <location>
        <begin position="64"/>
        <end position="82"/>
    </location>
</feature>
<accession>E1R812</accession>